<dbReference type="AlphaFoldDB" id="A0A4D6MNY6"/>
<sequence>MAQHLPIQAKRHCQLKQHTQKQRATAFLPGSAHMPLGETVPDCLAVFTHRQAPTSPRPTVFSLPPGGAHHATRRQTIQGPLALVSPPGAPTRAARRCISSRTPLVF</sequence>
<keyword evidence="2" id="KW-1185">Reference proteome</keyword>
<organism evidence="1 2">
    <name type="scientific">Vigna unguiculata</name>
    <name type="common">Cowpea</name>
    <dbReference type="NCBI Taxonomy" id="3917"/>
    <lineage>
        <taxon>Eukaryota</taxon>
        <taxon>Viridiplantae</taxon>
        <taxon>Streptophyta</taxon>
        <taxon>Embryophyta</taxon>
        <taxon>Tracheophyta</taxon>
        <taxon>Spermatophyta</taxon>
        <taxon>Magnoliopsida</taxon>
        <taxon>eudicotyledons</taxon>
        <taxon>Gunneridae</taxon>
        <taxon>Pentapetalae</taxon>
        <taxon>rosids</taxon>
        <taxon>fabids</taxon>
        <taxon>Fabales</taxon>
        <taxon>Fabaceae</taxon>
        <taxon>Papilionoideae</taxon>
        <taxon>50 kb inversion clade</taxon>
        <taxon>NPAAA clade</taxon>
        <taxon>indigoferoid/millettioid clade</taxon>
        <taxon>Phaseoleae</taxon>
        <taxon>Vigna</taxon>
    </lineage>
</organism>
<reference evidence="1 2" key="1">
    <citation type="submission" date="2019-04" db="EMBL/GenBank/DDBJ databases">
        <title>An improved genome assembly and genetic linkage map for asparagus bean, Vigna unguiculata ssp. sesquipedialis.</title>
        <authorList>
            <person name="Xia Q."/>
            <person name="Zhang R."/>
            <person name="Dong Y."/>
        </authorList>
    </citation>
    <scope>NUCLEOTIDE SEQUENCE [LARGE SCALE GENOMIC DNA]</scope>
    <source>
        <tissue evidence="1">Leaf</tissue>
    </source>
</reference>
<evidence type="ECO:0000313" key="2">
    <source>
        <dbReference type="Proteomes" id="UP000501690"/>
    </source>
</evidence>
<name>A0A4D6MNY6_VIGUN</name>
<dbReference type="EMBL" id="CP039352">
    <property type="protein sequence ID" value="QCE03136.1"/>
    <property type="molecule type" value="Genomic_DNA"/>
</dbReference>
<proteinExistence type="predicted"/>
<gene>
    <name evidence="1" type="ORF">DEO72_LG8g1157</name>
</gene>
<protein>
    <submittedName>
        <fullName evidence="1">Uncharacterized protein</fullName>
    </submittedName>
</protein>
<accession>A0A4D6MNY6</accession>
<dbReference type="Proteomes" id="UP000501690">
    <property type="component" value="Linkage Group LG8"/>
</dbReference>
<evidence type="ECO:0000313" key="1">
    <source>
        <dbReference type="EMBL" id="QCE03136.1"/>
    </source>
</evidence>